<proteinExistence type="predicted"/>
<dbReference type="InterPro" id="IPR013783">
    <property type="entry name" value="Ig-like_fold"/>
</dbReference>
<dbReference type="Gene3D" id="2.60.40.10">
    <property type="entry name" value="Immunoglobulins"/>
    <property type="match status" value="1"/>
</dbReference>
<comment type="caution">
    <text evidence="1">The sequence shown here is derived from an EMBL/GenBank/DDBJ whole genome shotgun (WGS) entry which is preliminary data.</text>
</comment>
<protein>
    <recommendedName>
        <fullName evidence="3">Bacterial Ig-like domain-containing protein</fullName>
    </recommendedName>
</protein>
<evidence type="ECO:0000313" key="1">
    <source>
        <dbReference type="EMBL" id="MFC4638661.1"/>
    </source>
</evidence>
<dbReference type="EMBL" id="JBHSEI010000007">
    <property type="protein sequence ID" value="MFC4638661.1"/>
    <property type="molecule type" value="Genomic_DNA"/>
</dbReference>
<reference evidence="2" key="1">
    <citation type="journal article" date="2019" name="Int. J. Syst. Evol. Microbiol.">
        <title>The Global Catalogue of Microorganisms (GCM) 10K type strain sequencing project: providing services to taxonomists for standard genome sequencing and annotation.</title>
        <authorList>
            <consortium name="The Broad Institute Genomics Platform"/>
            <consortium name="The Broad Institute Genome Sequencing Center for Infectious Disease"/>
            <person name="Wu L."/>
            <person name="Ma J."/>
        </authorList>
    </citation>
    <scope>NUCLEOTIDE SEQUENCE [LARGE SCALE GENOMIC DNA]</scope>
    <source>
        <strain evidence="2">CCUG 55995</strain>
    </source>
</reference>
<gene>
    <name evidence="1" type="ORF">ACFO0D_09940</name>
</gene>
<evidence type="ECO:0008006" key="3">
    <source>
        <dbReference type="Google" id="ProtNLM"/>
    </source>
</evidence>
<dbReference type="Proteomes" id="UP001595952">
    <property type="component" value="Unassembled WGS sequence"/>
</dbReference>
<dbReference type="RefSeq" id="WP_380061670.1">
    <property type="nucleotide sequence ID" value="NZ_JBHSEI010000007.1"/>
</dbReference>
<accession>A0ABV9IAM9</accession>
<name>A0ABV9IAM9_9DEIO</name>
<evidence type="ECO:0000313" key="2">
    <source>
        <dbReference type="Proteomes" id="UP001595952"/>
    </source>
</evidence>
<feature type="non-terminal residue" evidence="1">
    <location>
        <position position="1"/>
    </location>
</feature>
<keyword evidence="2" id="KW-1185">Reference proteome</keyword>
<organism evidence="1 2">
    <name type="scientific">Deinococcus hohokamensis</name>
    <dbReference type="NCBI Taxonomy" id="309883"/>
    <lineage>
        <taxon>Bacteria</taxon>
        <taxon>Thermotogati</taxon>
        <taxon>Deinococcota</taxon>
        <taxon>Deinococci</taxon>
        <taxon>Deinococcales</taxon>
        <taxon>Deinococcaceae</taxon>
        <taxon>Deinococcus</taxon>
    </lineage>
</organism>
<sequence>TFEHAVNASTVTADVLAPTATMSTTTAYMGGTTQLVGTAFDENGAVSQARLYDGTTLIASSDAAEQSAAVSALSFTNGGVNWTAGWLPTTAGAHELTFIASDAAGNETKVVQTVAVSEAAVVTPSSNPIAARVTLQPGETRKFLYQVPALPEGNFYIEQYIVSSSYWNDYYNCSGGFTVSAVDAETGAEVALPNAYNGCYAGTYFQSYNGSSYGYQEAKRSLILTVTNTTGAENSINTYFSLGSY</sequence>